<gene>
    <name evidence="4" type="ORF">C7N83_00080</name>
</gene>
<dbReference type="RefSeq" id="WP_106739705.1">
    <property type="nucleotide sequence ID" value="NZ_PXYY01000001.1"/>
</dbReference>
<dbReference type="AlphaFoldDB" id="A0A2P7U3F7"/>
<evidence type="ECO:0000256" key="2">
    <source>
        <dbReference type="ARBA" id="ARBA00022525"/>
    </source>
</evidence>
<feature type="compositionally biased region" description="Gly residues" evidence="3">
    <location>
        <begin position="172"/>
        <end position="184"/>
    </location>
</feature>
<dbReference type="InterPro" id="IPR011049">
    <property type="entry name" value="Serralysin-like_metalloprot_C"/>
</dbReference>
<proteinExistence type="predicted"/>
<keyword evidence="2" id="KW-0964">Secreted</keyword>
<dbReference type="GO" id="GO:0005576">
    <property type="term" value="C:extracellular region"/>
    <property type="evidence" value="ECO:0007669"/>
    <property type="project" value="UniProtKB-SubCell"/>
</dbReference>
<evidence type="ECO:0000313" key="4">
    <source>
        <dbReference type="EMBL" id="PSJ81463.1"/>
    </source>
</evidence>
<dbReference type="InterPro" id="IPR050557">
    <property type="entry name" value="RTX_toxin/Mannuronan_C5-epim"/>
</dbReference>
<accession>A0A2P7U3F7</accession>
<feature type="region of interest" description="Disordered" evidence="3">
    <location>
        <begin position="166"/>
        <end position="195"/>
    </location>
</feature>
<evidence type="ECO:0000256" key="3">
    <source>
        <dbReference type="SAM" id="MobiDB-lite"/>
    </source>
</evidence>
<dbReference type="OrthoDB" id="8607307at2"/>
<dbReference type="PANTHER" id="PTHR38340:SF1">
    <property type="entry name" value="S-LAYER PROTEIN"/>
    <property type="match status" value="1"/>
</dbReference>
<dbReference type="Pfam" id="PF00353">
    <property type="entry name" value="HemolysinCabind"/>
    <property type="match status" value="4"/>
</dbReference>
<evidence type="ECO:0000313" key="5">
    <source>
        <dbReference type="Proteomes" id="UP000241868"/>
    </source>
</evidence>
<dbReference type="GO" id="GO:0005509">
    <property type="term" value="F:calcium ion binding"/>
    <property type="evidence" value="ECO:0007669"/>
    <property type="project" value="InterPro"/>
</dbReference>
<comment type="caution">
    <text evidence="4">The sequence shown here is derived from an EMBL/GenBank/DDBJ whole genome shotgun (WGS) entry which is preliminary data.</text>
</comment>
<dbReference type="PANTHER" id="PTHR38340">
    <property type="entry name" value="S-LAYER PROTEIN"/>
    <property type="match status" value="1"/>
</dbReference>
<dbReference type="PRINTS" id="PR00313">
    <property type="entry name" value="CABNDNGRPT"/>
</dbReference>
<dbReference type="Proteomes" id="UP000241868">
    <property type="component" value="Unassembled WGS sequence"/>
</dbReference>
<evidence type="ECO:0008006" key="6">
    <source>
        <dbReference type="Google" id="ProtNLM"/>
    </source>
</evidence>
<comment type="subcellular location">
    <subcellularLocation>
        <location evidence="1">Secreted</location>
    </subcellularLocation>
</comment>
<dbReference type="InterPro" id="IPR018511">
    <property type="entry name" value="Hemolysin-typ_Ca-bd_CS"/>
</dbReference>
<reference evidence="4 5" key="1">
    <citation type="submission" date="2018-03" db="EMBL/GenBank/DDBJ databases">
        <title>Neisseria weixii sp. nov., isolated from the intestinal contents of Tibetan Plateau pika (Ochotona curzoniae) in Yushu, Qinghai Province, China.</title>
        <authorList>
            <person name="Gui Z."/>
        </authorList>
    </citation>
    <scope>NUCLEOTIDE SEQUENCE [LARGE SCALE GENOMIC DNA]</scope>
    <source>
        <strain evidence="4 5">ATCC 51483</strain>
    </source>
</reference>
<name>A0A2P7U3F7_9NEIS</name>
<evidence type="ECO:0000256" key="1">
    <source>
        <dbReference type="ARBA" id="ARBA00004613"/>
    </source>
</evidence>
<keyword evidence="5" id="KW-1185">Reference proteome</keyword>
<dbReference type="Gene3D" id="2.150.10.10">
    <property type="entry name" value="Serralysin-like metalloprotease, C-terminal"/>
    <property type="match status" value="3"/>
</dbReference>
<dbReference type="EMBL" id="PXYY01000001">
    <property type="protein sequence ID" value="PSJ81463.1"/>
    <property type="molecule type" value="Genomic_DNA"/>
</dbReference>
<dbReference type="PROSITE" id="PS00330">
    <property type="entry name" value="HEMOLYSIN_CALCIUM"/>
    <property type="match status" value="5"/>
</dbReference>
<protein>
    <recommendedName>
        <fullName evidence="6">Calcium-binding protein</fullName>
    </recommendedName>
</protein>
<organism evidence="4 5">
    <name type="scientific">Neisseria iguanae</name>
    <dbReference type="NCBI Taxonomy" id="90242"/>
    <lineage>
        <taxon>Bacteria</taxon>
        <taxon>Pseudomonadati</taxon>
        <taxon>Pseudomonadota</taxon>
        <taxon>Betaproteobacteria</taxon>
        <taxon>Neisseriales</taxon>
        <taxon>Neisseriaceae</taxon>
        <taxon>Neisseria</taxon>
    </lineage>
</organism>
<dbReference type="InterPro" id="IPR001343">
    <property type="entry name" value="Hemolysn_Ca-bd"/>
</dbReference>
<dbReference type="SUPFAM" id="SSF51120">
    <property type="entry name" value="beta-Roll"/>
    <property type="match status" value="3"/>
</dbReference>
<sequence length="323" mass="33394">MNGGAGDDLLEGGAGKDILTGGAGNDFLKGGDGADTYIFAKGHGKDTVSDYGSRAEHTDTLRFSGANHAHAVFTRDGNNLVIKAYGGGDSTTVEGYFSSGSYRYYDFAFDDKTLTAADMPSETVSGRGTDGNDTLYGWSTVDVLDGGLGNDTLYGYEGNDTLNGNEGNDYLSGGGGNDALNGGGGDDRLYGEGGDDVLNGGAGDDLLEGGAGKDILTGGAGNDFLKGGDGADTYIFAKGHGKDTVSDYGSRAEHTDTLIFEDALFEHAVFSQEGSSLVIKAFGEDGGQVSVQNYFSSQSYRYSQFSFDNATVTVDASLNVNVV</sequence>